<keyword evidence="11" id="KW-1185">Reference proteome</keyword>
<comment type="catalytic activity">
    <reaction evidence="7 8">
        <text>cytidine(34) in tRNA(Ile2) + L-lysine + ATP = lysidine(34) in tRNA(Ile2) + AMP + diphosphate + H(+)</text>
        <dbReference type="Rhea" id="RHEA:43744"/>
        <dbReference type="Rhea" id="RHEA-COMP:10625"/>
        <dbReference type="Rhea" id="RHEA-COMP:10670"/>
        <dbReference type="ChEBI" id="CHEBI:15378"/>
        <dbReference type="ChEBI" id="CHEBI:30616"/>
        <dbReference type="ChEBI" id="CHEBI:32551"/>
        <dbReference type="ChEBI" id="CHEBI:33019"/>
        <dbReference type="ChEBI" id="CHEBI:82748"/>
        <dbReference type="ChEBI" id="CHEBI:83665"/>
        <dbReference type="ChEBI" id="CHEBI:456215"/>
        <dbReference type="EC" id="6.3.4.19"/>
    </reaction>
</comment>
<dbReference type="Pfam" id="PF11734">
    <property type="entry name" value="TilS_C"/>
    <property type="match status" value="1"/>
</dbReference>
<evidence type="ECO:0000256" key="5">
    <source>
        <dbReference type="ARBA" id="ARBA00022741"/>
    </source>
</evidence>
<dbReference type="InterPro" id="IPR014729">
    <property type="entry name" value="Rossmann-like_a/b/a_fold"/>
</dbReference>
<dbReference type="SUPFAM" id="SSF52402">
    <property type="entry name" value="Adenine nucleotide alpha hydrolases-like"/>
    <property type="match status" value="1"/>
</dbReference>
<dbReference type="HAMAP" id="MF_01161">
    <property type="entry name" value="tRNA_Ile_lys_synt"/>
    <property type="match status" value="1"/>
</dbReference>
<dbReference type="SUPFAM" id="SSF56037">
    <property type="entry name" value="PheT/TilS domain"/>
    <property type="match status" value="1"/>
</dbReference>
<dbReference type="Gene3D" id="1.20.59.20">
    <property type="match status" value="1"/>
</dbReference>
<dbReference type="Gene3D" id="3.40.50.620">
    <property type="entry name" value="HUPs"/>
    <property type="match status" value="1"/>
</dbReference>
<evidence type="ECO:0000256" key="2">
    <source>
        <dbReference type="ARBA" id="ARBA00022490"/>
    </source>
</evidence>
<reference evidence="10 11" key="1">
    <citation type="submission" date="2020-08" db="EMBL/GenBank/DDBJ databases">
        <title>Genomic Encyclopedia of Type Strains, Phase IV (KMG-IV): sequencing the most valuable type-strain genomes for metagenomic binning, comparative biology and taxonomic classification.</title>
        <authorList>
            <person name="Goeker M."/>
        </authorList>
    </citation>
    <scope>NUCLEOTIDE SEQUENCE [LARGE SCALE GENOMIC DNA]</scope>
    <source>
        <strain evidence="10 11">DSM 25701</strain>
    </source>
</reference>
<dbReference type="InterPro" id="IPR011063">
    <property type="entry name" value="TilS/TtcA_N"/>
</dbReference>
<dbReference type="Pfam" id="PF09179">
    <property type="entry name" value="TilS"/>
    <property type="match status" value="1"/>
</dbReference>
<dbReference type="EMBL" id="JACHHW010000001">
    <property type="protein sequence ID" value="MBB5186135.1"/>
    <property type="molecule type" value="Genomic_DNA"/>
</dbReference>
<evidence type="ECO:0000313" key="10">
    <source>
        <dbReference type="EMBL" id="MBB5186135.1"/>
    </source>
</evidence>
<dbReference type="NCBIfam" id="TIGR02433">
    <property type="entry name" value="lysidine_TilS_C"/>
    <property type="match status" value="1"/>
</dbReference>
<gene>
    <name evidence="8" type="primary">tilS</name>
    <name evidence="10" type="ORF">HNQ57_000394</name>
</gene>
<dbReference type="CDD" id="cd01992">
    <property type="entry name" value="TilS_N"/>
    <property type="match status" value="1"/>
</dbReference>
<keyword evidence="3 8" id="KW-0436">Ligase</keyword>
<dbReference type="NCBIfam" id="TIGR02432">
    <property type="entry name" value="lysidine_TilS_N"/>
    <property type="match status" value="1"/>
</dbReference>
<dbReference type="Pfam" id="PF01171">
    <property type="entry name" value="ATP_bind_3"/>
    <property type="match status" value="1"/>
</dbReference>
<dbReference type="InterPro" id="IPR012094">
    <property type="entry name" value="tRNA_Ile_lys_synt"/>
</dbReference>
<keyword evidence="6 8" id="KW-0067">ATP-binding</keyword>
<name>A0A840QZJ8_9GAMM</name>
<dbReference type="Proteomes" id="UP000536640">
    <property type="component" value="Unassembled WGS sequence"/>
</dbReference>
<dbReference type="GO" id="GO:0005524">
    <property type="term" value="F:ATP binding"/>
    <property type="evidence" value="ECO:0007669"/>
    <property type="project" value="UniProtKB-UniRule"/>
</dbReference>
<evidence type="ECO:0000259" key="9">
    <source>
        <dbReference type="SMART" id="SM00977"/>
    </source>
</evidence>
<evidence type="ECO:0000256" key="7">
    <source>
        <dbReference type="ARBA" id="ARBA00048539"/>
    </source>
</evidence>
<dbReference type="GO" id="GO:0006400">
    <property type="term" value="P:tRNA modification"/>
    <property type="evidence" value="ECO:0007669"/>
    <property type="project" value="UniProtKB-UniRule"/>
</dbReference>
<protein>
    <recommendedName>
        <fullName evidence="8">tRNA(Ile)-lysidine synthase</fullName>
        <ecNumber evidence="8">6.3.4.19</ecNumber>
    </recommendedName>
    <alternativeName>
        <fullName evidence="8">tRNA(Ile)-2-lysyl-cytidine synthase</fullName>
    </alternativeName>
    <alternativeName>
        <fullName evidence="8">tRNA(Ile)-lysidine synthetase</fullName>
    </alternativeName>
</protein>
<evidence type="ECO:0000256" key="8">
    <source>
        <dbReference type="HAMAP-Rule" id="MF_01161"/>
    </source>
</evidence>
<accession>A0A840QZJ8</accession>
<evidence type="ECO:0000313" key="11">
    <source>
        <dbReference type="Proteomes" id="UP000536640"/>
    </source>
</evidence>
<comment type="caution">
    <text evidence="10">The sequence shown here is derived from an EMBL/GenBank/DDBJ whole genome shotgun (WGS) entry which is preliminary data.</text>
</comment>
<evidence type="ECO:0000256" key="4">
    <source>
        <dbReference type="ARBA" id="ARBA00022694"/>
    </source>
</evidence>
<dbReference type="InterPro" id="IPR015262">
    <property type="entry name" value="tRNA_Ile_lys_synt_subst-bd"/>
</dbReference>
<dbReference type="EC" id="6.3.4.19" evidence="8"/>
<dbReference type="InterPro" id="IPR012795">
    <property type="entry name" value="tRNA_Ile_lys_synt_N"/>
</dbReference>
<comment type="subcellular location">
    <subcellularLocation>
        <location evidence="1 8">Cytoplasm</location>
    </subcellularLocation>
</comment>
<dbReference type="SMART" id="SM00977">
    <property type="entry name" value="TilS_C"/>
    <property type="match status" value="1"/>
</dbReference>
<feature type="binding site" evidence="8">
    <location>
        <begin position="26"/>
        <end position="31"/>
    </location>
    <ligand>
        <name>ATP</name>
        <dbReference type="ChEBI" id="CHEBI:30616"/>
    </ligand>
</feature>
<organism evidence="10 11">
    <name type="scientific">Zhongshania antarctica</name>
    <dbReference type="NCBI Taxonomy" id="641702"/>
    <lineage>
        <taxon>Bacteria</taxon>
        <taxon>Pseudomonadati</taxon>
        <taxon>Pseudomonadota</taxon>
        <taxon>Gammaproteobacteria</taxon>
        <taxon>Cellvibrionales</taxon>
        <taxon>Spongiibacteraceae</taxon>
        <taxon>Zhongshania</taxon>
    </lineage>
</organism>
<keyword evidence="4 8" id="KW-0819">tRNA processing</keyword>
<evidence type="ECO:0000256" key="1">
    <source>
        <dbReference type="ARBA" id="ARBA00004496"/>
    </source>
</evidence>
<dbReference type="AlphaFoldDB" id="A0A840QZJ8"/>
<keyword evidence="2 8" id="KW-0963">Cytoplasm</keyword>
<dbReference type="RefSeq" id="WP_184460931.1">
    <property type="nucleotide sequence ID" value="NZ_JACHHW010000001.1"/>
</dbReference>
<comment type="domain">
    <text evidence="8">The N-terminal region contains the highly conserved SGGXDS motif, predicted to be a P-loop motif involved in ATP binding.</text>
</comment>
<evidence type="ECO:0000256" key="3">
    <source>
        <dbReference type="ARBA" id="ARBA00022598"/>
    </source>
</evidence>
<feature type="domain" description="Lysidine-tRNA(Ile) synthetase C-terminal" evidence="9">
    <location>
        <begin position="366"/>
        <end position="439"/>
    </location>
</feature>
<dbReference type="PANTHER" id="PTHR43033:SF1">
    <property type="entry name" value="TRNA(ILE)-LYSIDINE SYNTHASE-RELATED"/>
    <property type="match status" value="1"/>
</dbReference>
<dbReference type="PANTHER" id="PTHR43033">
    <property type="entry name" value="TRNA(ILE)-LYSIDINE SYNTHASE-RELATED"/>
    <property type="match status" value="1"/>
</dbReference>
<dbReference type="GO" id="GO:0032267">
    <property type="term" value="F:tRNA(Ile)-lysidine synthase activity"/>
    <property type="evidence" value="ECO:0007669"/>
    <property type="project" value="UniProtKB-EC"/>
</dbReference>
<dbReference type="GO" id="GO:0005737">
    <property type="term" value="C:cytoplasm"/>
    <property type="evidence" value="ECO:0007669"/>
    <property type="project" value="UniProtKB-SubCell"/>
</dbReference>
<comment type="function">
    <text evidence="8">Ligates lysine onto the cytidine present at position 34 of the AUA codon-specific tRNA(Ile) that contains the anticodon CAU, in an ATP-dependent manner. Cytidine is converted to lysidine, thus changing the amino acid specificity of the tRNA from methionine to isoleucine.</text>
</comment>
<dbReference type="InterPro" id="IPR012796">
    <property type="entry name" value="Lysidine-tRNA-synth_C"/>
</dbReference>
<evidence type="ECO:0000256" key="6">
    <source>
        <dbReference type="ARBA" id="ARBA00022840"/>
    </source>
</evidence>
<keyword evidence="5 8" id="KW-0547">Nucleotide-binding</keyword>
<proteinExistence type="inferred from homology"/>
<dbReference type="SUPFAM" id="SSF82829">
    <property type="entry name" value="MesJ substrate recognition domain-like"/>
    <property type="match status" value="1"/>
</dbReference>
<sequence>MAELLPLITKSLAPYLTRRVWWLAFSGGLDSQVLLHLVWRLREQAHSSDTSFPEIRAIHVDHQLQAASTAWADQCEQQCVAYNIPFTLKVVNVEGRRRGVEDLARVARYQAFEATLGDGDLLLLAHHLDDQAETLLLRLLRGAGVTGLAAMPVRRALGAGELYRPLLSTSRAELEAYAVAQDLSWVDDPSNLDTHYRRNFLRQQVLPQLTRHWPDYRQSFGRAAALQAETAQLLHGYISQDLASLCAEDGSLNLHKLAALPEIRQRAILRQFIINRSDLALSSAQLGTIVEQFLYAGGDRQPQFRLAAGVLLRAYNQQLFCELGVVEAPSSLPSELAWNLHSELLIPGVGRLLATPGGPFMPRGPVSIRFRRGGERCRLAGHAHHRPLKKLLQEWGLPPWQREQLPLIFCGEILAAVADLAVCEGFGAEADETGWNIHWMPEALT</sequence>
<comment type="similarity">
    <text evidence="8">Belongs to the tRNA(Ile)-lysidine synthase family.</text>
</comment>